<feature type="compositionally biased region" description="Basic and acidic residues" evidence="1">
    <location>
        <begin position="215"/>
        <end position="225"/>
    </location>
</feature>
<name>A0A6A5QW45_AMPQU</name>
<feature type="region of interest" description="Disordered" evidence="1">
    <location>
        <begin position="359"/>
        <end position="411"/>
    </location>
</feature>
<reference evidence="2" key="1">
    <citation type="journal article" date="2020" name="Stud. Mycol.">
        <title>101 Dothideomycetes genomes: a test case for predicting lifestyles and emergence of pathogens.</title>
        <authorList>
            <person name="Haridas S."/>
            <person name="Albert R."/>
            <person name="Binder M."/>
            <person name="Bloem J."/>
            <person name="Labutti K."/>
            <person name="Salamov A."/>
            <person name="Andreopoulos B."/>
            <person name="Baker S."/>
            <person name="Barry K."/>
            <person name="Bills G."/>
            <person name="Bluhm B."/>
            <person name="Cannon C."/>
            <person name="Castanera R."/>
            <person name="Culley D."/>
            <person name="Daum C."/>
            <person name="Ezra D."/>
            <person name="Gonzalez J."/>
            <person name="Henrissat B."/>
            <person name="Kuo A."/>
            <person name="Liang C."/>
            <person name="Lipzen A."/>
            <person name="Lutzoni F."/>
            <person name="Magnuson J."/>
            <person name="Mondo S."/>
            <person name="Nolan M."/>
            <person name="Ohm R."/>
            <person name="Pangilinan J."/>
            <person name="Park H.-J."/>
            <person name="Ramirez L."/>
            <person name="Alfaro M."/>
            <person name="Sun H."/>
            <person name="Tritt A."/>
            <person name="Yoshinaga Y."/>
            <person name="Zwiers L.-H."/>
            <person name="Turgeon B."/>
            <person name="Goodwin S."/>
            <person name="Spatafora J."/>
            <person name="Crous P."/>
            <person name="Grigoriev I."/>
        </authorList>
    </citation>
    <scope>NUCLEOTIDE SEQUENCE</scope>
    <source>
        <strain evidence="2">HMLAC05119</strain>
    </source>
</reference>
<feature type="compositionally biased region" description="Acidic residues" evidence="1">
    <location>
        <begin position="380"/>
        <end position="397"/>
    </location>
</feature>
<feature type="region of interest" description="Disordered" evidence="1">
    <location>
        <begin position="193"/>
        <end position="238"/>
    </location>
</feature>
<proteinExistence type="predicted"/>
<gene>
    <name evidence="2" type="ORF">BDU57DRAFT_536642</name>
</gene>
<organism evidence="2 3">
    <name type="scientific">Ampelomyces quisqualis</name>
    <name type="common">Powdery mildew agent</name>
    <dbReference type="NCBI Taxonomy" id="50730"/>
    <lineage>
        <taxon>Eukaryota</taxon>
        <taxon>Fungi</taxon>
        <taxon>Dikarya</taxon>
        <taxon>Ascomycota</taxon>
        <taxon>Pezizomycotina</taxon>
        <taxon>Dothideomycetes</taxon>
        <taxon>Pleosporomycetidae</taxon>
        <taxon>Pleosporales</taxon>
        <taxon>Pleosporineae</taxon>
        <taxon>Phaeosphaeriaceae</taxon>
        <taxon>Ampelomyces</taxon>
    </lineage>
</organism>
<dbReference type="AlphaFoldDB" id="A0A6A5QW45"/>
<dbReference type="EMBL" id="ML979133">
    <property type="protein sequence ID" value="KAF1919693.1"/>
    <property type="molecule type" value="Genomic_DNA"/>
</dbReference>
<protein>
    <submittedName>
        <fullName evidence="2">Uncharacterized protein</fullName>
    </submittedName>
</protein>
<evidence type="ECO:0000313" key="3">
    <source>
        <dbReference type="Proteomes" id="UP000800096"/>
    </source>
</evidence>
<feature type="region of interest" description="Disordered" evidence="1">
    <location>
        <begin position="110"/>
        <end position="133"/>
    </location>
</feature>
<keyword evidence="3" id="KW-1185">Reference proteome</keyword>
<accession>A0A6A5QW45</accession>
<evidence type="ECO:0000313" key="2">
    <source>
        <dbReference type="EMBL" id="KAF1919693.1"/>
    </source>
</evidence>
<dbReference type="Proteomes" id="UP000800096">
    <property type="component" value="Unassembled WGS sequence"/>
</dbReference>
<dbReference type="OrthoDB" id="3794585at2759"/>
<sequence length="445" mass="48480">MADDANFCNGRLRLIAFLRVVEHDLPQRPSRFKQRMPLAGEEHGRTVASELLEAESALRIPRVREEVPSLDVEAEFDAPRSPALVEVGSNESIAVSDIAVLGHRNSIAHPQRADKPLSAGHPNPPSTQKRRFPVKGLALLRTTTSHGLPDPVDAHMAPTVPITELDPIDDSQSILPHAKRVRLQRLGPHAGRMQEFSHAQRSEGRGTTISKPHRDRQQRSAKKAEIAVSTKATPPVPNRIKQHTVGRICFVADGFAGTELHMVPVRNTPQRRKAVTRKPKPHLAVSGLALAGGVLPSPAIQCHGSLAASPSLDHSPANMVTGYQNRAGTPQLPLLRTDSAATFKEVEYKSAGHCQRAVHDQLSSITAPRRESGSSGSDGLAEEQSTDGEGNDSDDDLHEIVGTAHSMPFPRRSTVVEDHRYFESAMYHLSAEKEHGQAIGDLFFQ</sequence>
<evidence type="ECO:0000256" key="1">
    <source>
        <dbReference type="SAM" id="MobiDB-lite"/>
    </source>
</evidence>